<dbReference type="SMART" id="SM00530">
    <property type="entry name" value="HTH_XRE"/>
    <property type="match status" value="1"/>
</dbReference>
<keyword evidence="2" id="KW-1133">Transmembrane helix</keyword>
<evidence type="ECO:0000256" key="2">
    <source>
        <dbReference type="SAM" id="Phobius"/>
    </source>
</evidence>
<dbReference type="InterPro" id="IPR010982">
    <property type="entry name" value="Lambda_DNA-bd_dom_sf"/>
</dbReference>
<dbReference type="EMBL" id="DVNM01000024">
    <property type="protein sequence ID" value="HIU69207.1"/>
    <property type="molecule type" value="Genomic_DNA"/>
</dbReference>
<evidence type="ECO:0000313" key="5">
    <source>
        <dbReference type="Proteomes" id="UP000824125"/>
    </source>
</evidence>
<accession>A0A9D1MV83</accession>
<dbReference type="CDD" id="cd00093">
    <property type="entry name" value="HTH_XRE"/>
    <property type="match status" value="1"/>
</dbReference>
<keyword evidence="2" id="KW-0472">Membrane</keyword>
<reference evidence="4" key="1">
    <citation type="submission" date="2020-10" db="EMBL/GenBank/DDBJ databases">
        <authorList>
            <person name="Gilroy R."/>
        </authorList>
    </citation>
    <scope>NUCLEOTIDE SEQUENCE</scope>
    <source>
        <strain evidence="4">CHK176-6737</strain>
    </source>
</reference>
<sequence length="154" mass="16574">MDQQNIGKFIAQKRKEQNLTQEQLAQCLGVSNKTVSKWETGKCMPDYSVVKGLCAQLHITVAELLDGAPAEKNAAQASDEQVMELLRRTQALEKEKVTLYGILLIVMGIALLAVSHSFGGSDLQDFLSGVLLGISVGAILTGMCVSIKSLAKPK</sequence>
<proteinExistence type="predicted"/>
<dbReference type="AlphaFoldDB" id="A0A9D1MV83"/>
<keyword evidence="1" id="KW-0238">DNA-binding</keyword>
<dbReference type="PANTHER" id="PTHR46558:SF11">
    <property type="entry name" value="HTH-TYPE TRANSCRIPTIONAL REGULATOR XRE"/>
    <property type="match status" value="1"/>
</dbReference>
<dbReference type="Gene3D" id="1.10.260.40">
    <property type="entry name" value="lambda repressor-like DNA-binding domains"/>
    <property type="match status" value="1"/>
</dbReference>
<keyword evidence="2" id="KW-0812">Transmembrane</keyword>
<evidence type="ECO:0000256" key="1">
    <source>
        <dbReference type="ARBA" id="ARBA00023125"/>
    </source>
</evidence>
<feature type="domain" description="HTH cro/C1-type" evidence="3">
    <location>
        <begin position="10"/>
        <end position="64"/>
    </location>
</feature>
<dbReference type="GO" id="GO:0003677">
    <property type="term" value="F:DNA binding"/>
    <property type="evidence" value="ECO:0007669"/>
    <property type="project" value="UniProtKB-KW"/>
</dbReference>
<evidence type="ECO:0000313" key="4">
    <source>
        <dbReference type="EMBL" id="HIU69207.1"/>
    </source>
</evidence>
<comment type="caution">
    <text evidence="4">The sequence shown here is derived from an EMBL/GenBank/DDBJ whole genome shotgun (WGS) entry which is preliminary data.</text>
</comment>
<protein>
    <submittedName>
        <fullName evidence="4">XRE family transcriptional regulator</fullName>
    </submittedName>
</protein>
<dbReference type="PROSITE" id="PS50943">
    <property type="entry name" value="HTH_CROC1"/>
    <property type="match status" value="1"/>
</dbReference>
<reference evidence="4" key="2">
    <citation type="journal article" date="2021" name="PeerJ">
        <title>Extensive microbial diversity within the chicken gut microbiome revealed by metagenomics and culture.</title>
        <authorList>
            <person name="Gilroy R."/>
            <person name="Ravi A."/>
            <person name="Getino M."/>
            <person name="Pursley I."/>
            <person name="Horton D.L."/>
            <person name="Alikhan N.F."/>
            <person name="Baker D."/>
            <person name="Gharbi K."/>
            <person name="Hall N."/>
            <person name="Watson M."/>
            <person name="Adriaenssens E.M."/>
            <person name="Foster-Nyarko E."/>
            <person name="Jarju S."/>
            <person name="Secka A."/>
            <person name="Antonio M."/>
            <person name="Oren A."/>
            <person name="Chaudhuri R.R."/>
            <person name="La Ragione R."/>
            <person name="Hildebrand F."/>
            <person name="Pallen M.J."/>
        </authorList>
    </citation>
    <scope>NUCLEOTIDE SEQUENCE</scope>
    <source>
        <strain evidence="4">CHK176-6737</strain>
    </source>
</reference>
<feature type="transmembrane region" description="Helical" evidence="2">
    <location>
        <begin position="126"/>
        <end position="147"/>
    </location>
</feature>
<name>A0A9D1MV83_9FIRM</name>
<dbReference type="Pfam" id="PF01381">
    <property type="entry name" value="HTH_3"/>
    <property type="match status" value="1"/>
</dbReference>
<organism evidence="4 5">
    <name type="scientific">Candidatus Scybalenecus merdavium</name>
    <dbReference type="NCBI Taxonomy" id="2840939"/>
    <lineage>
        <taxon>Bacteria</taxon>
        <taxon>Bacillati</taxon>
        <taxon>Bacillota</taxon>
        <taxon>Clostridia</taxon>
        <taxon>Eubacteriales</taxon>
        <taxon>Oscillospiraceae</taxon>
        <taxon>Oscillospiraceae incertae sedis</taxon>
        <taxon>Candidatus Scybalenecus</taxon>
    </lineage>
</organism>
<evidence type="ECO:0000259" key="3">
    <source>
        <dbReference type="PROSITE" id="PS50943"/>
    </source>
</evidence>
<dbReference type="InterPro" id="IPR001387">
    <property type="entry name" value="Cro/C1-type_HTH"/>
</dbReference>
<feature type="transmembrane region" description="Helical" evidence="2">
    <location>
        <begin position="97"/>
        <end position="114"/>
    </location>
</feature>
<dbReference type="Proteomes" id="UP000824125">
    <property type="component" value="Unassembled WGS sequence"/>
</dbReference>
<dbReference type="PANTHER" id="PTHR46558">
    <property type="entry name" value="TRACRIPTIONAL REGULATORY PROTEIN-RELATED-RELATED"/>
    <property type="match status" value="1"/>
</dbReference>
<gene>
    <name evidence="4" type="ORF">IAD23_04540</name>
</gene>
<dbReference type="SUPFAM" id="SSF47413">
    <property type="entry name" value="lambda repressor-like DNA-binding domains"/>
    <property type="match status" value="1"/>
</dbReference>